<dbReference type="InterPro" id="IPR019448">
    <property type="entry name" value="NT-C2"/>
</dbReference>
<feature type="compositionally biased region" description="Basic and acidic residues" evidence="1">
    <location>
        <begin position="220"/>
        <end position="235"/>
    </location>
</feature>
<dbReference type="Pfam" id="PF10358">
    <property type="entry name" value="NT-C2"/>
    <property type="match status" value="1"/>
</dbReference>
<gene>
    <name evidence="4" type="ORF">AKO1_015382</name>
</gene>
<keyword evidence="5" id="KW-1185">Reference proteome</keyword>
<proteinExistence type="predicted"/>
<reference evidence="4 5" key="1">
    <citation type="submission" date="2024-03" db="EMBL/GenBank/DDBJ databases">
        <title>The Acrasis kona genome and developmental transcriptomes reveal deep origins of eukaryotic multicellular pathways.</title>
        <authorList>
            <person name="Sheikh S."/>
            <person name="Fu C.-J."/>
            <person name="Brown M.W."/>
            <person name="Baldauf S.L."/>
        </authorList>
    </citation>
    <scope>NUCLEOTIDE SEQUENCE [LARGE SCALE GENOMIC DNA]</scope>
    <source>
        <strain evidence="4 5">ATCC MYA-3509</strain>
    </source>
</reference>
<comment type="caution">
    <text evidence="4">The sequence shown here is derived from an EMBL/GenBank/DDBJ whole genome shotgun (WGS) entry which is preliminary data.</text>
</comment>
<accession>A0AAW2ZHQ5</accession>
<dbReference type="AlphaFoldDB" id="A0AAW2ZHQ5"/>
<protein>
    <recommendedName>
        <fullName evidence="3">C2 NT-type domain-containing protein</fullName>
    </recommendedName>
</protein>
<name>A0AAW2ZHQ5_9EUKA</name>
<feature type="compositionally biased region" description="Low complexity" evidence="1">
    <location>
        <begin position="257"/>
        <end position="284"/>
    </location>
</feature>
<keyword evidence="2" id="KW-1133">Transmembrane helix</keyword>
<evidence type="ECO:0000256" key="2">
    <source>
        <dbReference type="SAM" id="Phobius"/>
    </source>
</evidence>
<feature type="region of interest" description="Disordered" evidence="1">
    <location>
        <begin position="151"/>
        <end position="298"/>
    </location>
</feature>
<keyword evidence="2" id="KW-0472">Membrane</keyword>
<organism evidence="4 5">
    <name type="scientific">Acrasis kona</name>
    <dbReference type="NCBI Taxonomy" id="1008807"/>
    <lineage>
        <taxon>Eukaryota</taxon>
        <taxon>Discoba</taxon>
        <taxon>Heterolobosea</taxon>
        <taxon>Tetramitia</taxon>
        <taxon>Eutetramitia</taxon>
        <taxon>Acrasidae</taxon>
        <taxon>Acrasis</taxon>
    </lineage>
</organism>
<evidence type="ECO:0000313" key="4">
    <source>
        <dbReference type="EMBL" id="KAL0488182.1"/>
    </source>
</evidence>
<feature type="compositionally biased region" description="Basic and acidic residues" evidence="1">
    <location>
        <begin position="182"/>
        <end position="212"/>
    </location>
</feature>
<feature type="domain" description="C2 NT-type" evidence="3">
    <location>
        <begin position="5"/>
        <end position="155"/>
    </location>
</feature>
<sequence>MFKKFGNITKEPCKFSFNLSVDNIDGFKAPEVKPAPKTAPTYSIKWKRGDKRKGETPFITPQGSRLVFNQTFKFSGTLFKEKSKKAGKSAYGKKLLNITLEEKGERNKITVLAKAEVDLSEFVDDERELTNSTNVKLAIDKKTNATLKLTINSKSLKDLKPGDEGYTNASTYTGVESETEDEKSAKDDESEKSEKSEKSERSDTDSKSEKTAESISSDARTQEKKKNKDTESDKSESEDDKTETETEDDKTDKTEESSTPVKATPPKVAVAPAAAKTLSPASPTNDNHELELENKKLHKQIEDLQHKIEEIEQLKSKSESNNWAVMVKKIQKERDDVKEKMRSLELEMEQVKVESARAQQAQAEAEKVLNDNNKKSQAEKQKLEKNIAELKEKSSNVNDEQINLVIAQKAELEQKCESLSKKLNDMQQLQKNGDDDGDELRNTIQRLEKENAKQLEELESSQQQIAQLKSKIEVDNKSLKVMFTHIRLWWSYVGGGVTMNVYMMMMMPYERCVVMMMMMSSPRTHASMHLSLSACLSQFSEWLLIGVNTGCGER</sequence>
<evidence type="ECO:0000259" key="3">
    <source>
        <dbReference type="PROSITE" id="PS51840"/>
    </source>
</evidence>
<feature type="compositionally biased region" description="Basic and acidic residues" evidence="1">
    <location>
        <begin position="286"/>
        <end position="298"/>
    </location>
</feature>
<dbReference type="PROSITE" id="PS51840">
    <property type="entry name" value="C2_NT"/>
    <property type="match status" value="1"/>
</dbReference>
<keyword evidence="2" id="KW-0812">Transmembrane</keyword>
<dbReference type="Proteomes" id="UP001431209">
    <property type="component" value="Unassembled WGS sequence"/>
</dbReference>
<feature type="compositionally biased region" description="Acidic residues" evidence="1">
    <location>
        <begin position="236"/>
        <end position="249"/>
    </location>
</feature>
<evidence type="ECO:0000313" key="5">
    <source>
        <dbReference type="Proteomes" id="UP001431209"/>
    </source>
</evidence>
<feature type="transmembrane region" description="Helical" evidence="2">
    <location>
        <begin position="489"/>
        <end position="509"/>
    </location>
</feature>
<evidence type="ECO:0000256" key="1">
    <source>
        <dbReference type="SAM" id="MobiDB-lite"/>
    </source>
</evidence>
<dbReference type="EMBL" id="JAOPGA020001411">
    <property type="protein sequence ID" value="KAL0488182.1"/>
    <property type="molecule type" value="Genomic_DNA"/>
</dbReference>